<name>A0A645F9D3_9ZZZZ</name>
<dbReference type="AlphaFoldDB" id="A0A645F9D3"/>
<dbReference type="InterPro" id="IPR055354">
    <property type="entry name" value="DUF7507"/>
</dbReference>
<feature type="domain" description="DUF7507" evidence="1">
    <location>
        <begin position="16"/>
        <end position="111"/>
    </location>
</feature>
<feature type="domain" description="DUF7507" evidence="1">
    <location>
        <begin position="128"/>
        <end position="229"/>
    </location>
</feature>
<gene>
    <name evidence="2" type="ORF">SDC9_156472</name>
</gene>
<dbReference type="NCBIfam" id="TIGR01451">
    <property type="entry name" value="B_ant_repeat"/>
    <property type="match status" value="2"/>
</dbReference>
<organism evidence="2">
    <name type="scientific">bioreactor metagenome</name>
    <dbReference type="NCBI Taxonomy" id="1076179"/>
    <lineage>
        <taxon>unclassified sequences</taxon>
        <taxon>metagenomes</taxon>
        <taxon>ecological metagenomes</taxon>
    </lineage>
</organism>
<proteinExistence type="predicted"/>
<comment type="caution">
    <text evidence="2">The sequence shown here is derived from an EMBL/GenBank/DDBJ whole genome shotgun (WGS) entry which is preliminary data.</text>
</comment>
<accession>A0A645F9D3</accession>
<sequence length="275" mass="27066">MKISKAAGAPADANRSTIVGGAGDTVHYGFTVTNTGRSTLTNVAVSDPLVGAIPDTSYVWPDSSQPGVLLAGQTATVMALYTITATATGATPNSQRVTSMTTASAANVAGVVVPEANASRETAVQAPAPRLSIVKTASVADTNKSKVSGDAGDVISYQIKVANAGNVSVSGVTIADPLPGLSALSIQWPNAAAPGTLAVGEAAIATATYTITAADVKVGKVSNTATASVPGGLLTPDSVTEPVDSVSGTADTVIAHVPTDTVVDAASIPTLGIGR</sequence>
<dbReference type="Pfam" id="PF24346">
    <property type="entry name" value="DUF7507"/>
    <property type="match status" value="2"/>
</dbReference>
<dbReference type="EMBL" id="VSSQ01055272">
    <property type="protein sequence ID" value="MPN09184.1"/>
    <property type="molecule type" value="Genomic_DNA"/>
</dbReference>
<protein>
    <recommendedName>
        <fullName evidence="1">DUF7507 domain-containing protein</fullName>
    </recommendedName>
</protein>
<reference evidence="2" key="1">
    <citation type="submission" date="2019-08" db="EMBL/GenBank/DDBJ databases">
        <authorList>
            <person name="Kucharzyk K."/>
            <person name="Murdoch R.W."/>
            <person name="Higgins S."/>
            <person name="Loffler F."/>
        </authorList>
    </citation>
    <scope>NUCLEOTIDE SEQUENCE</scope>
</reference>
<evidence type="ECO:0000313" key="2">
    <source>
        <dbReference type="EMBL" id="MPN09184.1"/>
    </source>
</evidence>
<dbReference type="InterPro" id="IPR047589">
    <property type="entry name" value="DUF11_rpt"/>
</dbReference>
<evidence type="ECO:0000259" key="1">
    <source>
        <dbReference type="Pfam" id="PF24346"/>
    </source>
</evidence>